<keyword evidence="1" id="KW-1133">Transmembrane helix</keyword>
<dbReference type="EMBL" id="AFQF01001449">
    <property type="protein sequence ID" value="EGU85010.1"/>
    <property type="molecule type" value="Genomic_DNA"/>
</dbReference>
<organism evidence="2">
    <name type="scientific">Fusarium oxysporum (strain Fo5176)</name>
    <name type="common">Fusarium vascular wilt</name>
    <dbReference type="NCBI Taxonomy" id="660025"/>
    <lineage>
        <taxon>Eukaryota</taxon>
        <taxon>Fungi</taxon>
        <taxon>Dikarya</taxon>
        <taxon>Ascomycota</taxon>
        <taxon>Pezizomycotina</taxon>
        <taxon>Sordariomycetes</taxon>
        <taxon>Hypocreomycetidae</taxon>
        <taxon>Hypocreales</taxon>
        <taxon>Nectriaceae</taxon>
        <taxon>Fusarium</taxon>
        <taxon>Fusarium oxysporum species complex</taxon>
    </lineage>
</organism>
<sequence length="173" mass="19047">MESPDSLIKAETWRNWHRPSGTELIEKCPMDINGKTDCYAAVIFNDSPLSDGGNKQWNYIMRCGSLNLGSSFGVFQSAKAAMNPYIPLQLAIDQAITNSLTVPDIYMFTRTTQEQAKLVHRRKFIDMVLGGLNLACFVSILSLVCHVIGTIASELESGMMQLIDVMSGCAFSA</sequence>
<reference evidence="2" key="1">
    <citation type="journal article" date="2012" name="Mol. Plant Microbe Interact.">
        <title>A highly conserved effector in Fusarium oxysporum is required for full virulence on Arabidopsis.</title>
        <authorList>
            <person name="Thatcher L.F."/>
            <person name="Gardiner D.M."/>
            <person name="Kazan K."/>
            <person name="Manners J."/>
        </authorList>
    </citation>
    <scope>NUCLEOTIDE SEQUENCE [LARGE SCALE GENOMIC DNA]</scope>
    <source>
        <strain evidence="2">Fo5176</strain>
    </source>
</reference>
<proteinExistence type="predicted"/>
<keyword evidence="1" id="KW-0812">Transmembrane</keyword>
<dbReference type="STRING" id="660025.F9FDJ7"/>
<protein>
    <submittedName>
        <fullName evidence="2">Uncharacterized protein</fullName>
    </submittedName>
</protein>
<evidence type="ECO:0000256" key="1">
    <source>
        <dbReference type="SAM" id="Phobius"/>
    </source>
</evidence>
<dbReference type="AlphaFoldDB" id="F9FDJ7"/>
<name>F9FDJ7_FUSOF</name>
<feature type="transmembrane region" description="Helical" evidence="1">
    <location>
        <begin position="127"/>
        <end position="152"/>
    </location>
</feature>
<gene>
    <name evidence="2" type="ORF">FOXB_04475</name>
</gene>
<keyword evidence="1" id="KW-0472">Membrane</keyword>
<accession>F9FDJ7</accession>
<evidence type="ECO:0000313" key="2">
    <source>
        <dbReference type="EMBL" id="EGU85010.1"/>
    </source>
</evidence>
<comment type="caution">
    <text evidence="2">The sequence shown here is derived from an EMBL/GenBank/DDBJ whole genome shotgun (WGS) entry which is preliminary data.</text>
</comment>